<dbReference type="Pfam" id="PF03704">
    <property type="entry name" value="BTAD"/>
    <property type="match status" value="1"/>
</dbReference>
<evidence type="ECO:0000313" key="2">
    <source>
        <dbReference type="EMBL" id="HGY08708.1"/>
    </source>
</evidence>
<feature type="domain" description="Bacterial transcriptional activator" evidence="1">
    <location>
        <begin position="94"/>
        <end position="231"/>
    </location>
</feature>
<dbReference type="InterPro" id="IPR011990">
    <property type="entry name" value="TPR-like_helical_dom_sf"/>
</dbReference>
<dbReference type="InterPro" id="IPR005158">
    <property type="entry name" value="BTAD"/>
</dbReference>
<proteinExistence type="predicted"/>
<name>A0A7C4V4N9_9DEIN</name>
<dbReference type="InterPro" id="IPR036388">
    <property type="entry name" value="WH-like_DNA-bd_sf"/>
</dbReference>
<dbReference type="SMART" id="SM00028">
    <property type="entry name" value="TPR"/>
    <property type="match status" value="5"/>
</dbReference>
<dbReference type="InterPro" id="IPR041664">
    <property type="entry name" value="AAA_16"/>
</dbReference>
<organism evidence="2">
    <name type="scientific">Oceanithermus profundus</name>
    <dbReference type="NCBI Taxonomy" id="187137"/>
    <lineage>
        <taxon>Bacteria</taxon>
        <taxon>Thermotogati</taxon>
        <taxon>Deinococcota</taxon>
        <taxon>Deinococci</taxon>
        <taxon>Thermales</taxon>
        <taxon>Thermaceae</taxon>
        <taxon>Oceanithermus</taxon>
    </lineage>
</organism>
<evidence type="ECO:0000259" key="1">
    <source>
        <dbReference type="SMART" id="SM01043"/>
    </source>
</evidence>
<accession>A0A7C4V4N9</accession>
<dbReference type="SMART" id="SM01043">
    <property type="entry name" value="BTAD"/>
    <property type="match status" value="1"/>
</dbReference>
<reference evidence="2" key="1">
    <citation type="journal article" date="2020" name="mSystems">
        <title>Genome- and Community-Level Interaction Insights into Carbon Utilization and Element Cycling Functions of Hydrothermarchaeota in Hydrothermal Sediment.</title>
        <authorList>
            <person name="Zhou Z."/>
            <person name="Liu Y."/>
            <person name="Xu W."/>
            <person name="Pan J."/>
            <person name="Luo Z.H."/>
            <person name="Li M."/>
        </authorList>
    </citation>
    <scope>NUCLEOTIDE SEQUENCE [LARGE SCALE GENOMIC DNA]</scope>
    <source>
        <strain evidence="2">HyVt-570</strain>
    </source>
</reference>
<protein>
    <recommendedName>
        <fullName evidence="1">Bacterial transcriptional activator domain-containing protein</fullName>
    </recommendedName>
</protein>
<comment type="caution">
    <text evidence="2">The sequence shown here is derived from an EMBL/GenBank/DDBJ whole genome shotgun (WGS) entry which is preliminary data.</text>
</comment>
<dbReference type="InterPro" id="IPR027417">
    <property type="entry name" value="P-loop_NTPase"/>
</dbReference>
<dbReference type="InterPro" id="IPR019734">
    <property type="entry name" value="TPR_rpt"/>
</dbReference>
<dbReference type="AlphaFoldDB" id="A0A7C4V4N9"/>
<dbReference type="EMBL" id="DRPZ01000041">
    <property type="protein sequence ID" value="HGY08708.1"/>
    <property type="molecule type" value="Genomic_DNA"/>
</dbReference>
<dbReference type="Proteomes" id="UP000885759">
    <property type="component" value="Unassembled WGS sequence"/>
</dbReference>
<dbReference type="SUPFAM" id="SSF48452">
    <property type="entry name" value="TPR-like"/>
    <property type="match status" value="3"/>
</dbReference>
<dbReference type="Gene3D" id="1.10.10.10">
    <property type="entry name" value="Winged helix-like DNA-binding domain superfamily/Winged helix DNA-binding domain"/>
    <property type="match status" value="1"/>
</dbReference>
<gene>
    <name evidence="2" type="ORF">ENK37_01445</name>
</gene>
<dbReference type="InterPro" id="IPR051677">
    <property type="entry name" value="AfsR-DnrI-RedD_regulator"/>
</dbReference>
<sequence>MAHVCEILLLGPPELRCDGEVVRSPTARGLALLAYLALRGEPERRERLATLLWDAPEKVARHRLRQELYRLQRGPLAAHLESNRTYVDLKNATSDAARFLERLEHGDWEAALSERRGSFMEGFTLDGAEVFEDWLAVEREAWSERYVLALSRLALEREGAGETGRAVQLWQQVLEVDPYHEEAYRRLLWLLAEGGRWPEAEQLYRNYKHRLEAHLGLEPAPETRRLFEQLRVRKTPMRPSAAPVPEALSNPPMVGRGGLLVELERRHPQAVLLVGEAGSGKSRLAREHMVRLGGRLAVAHPAASRGLPFAGLVRALDQALEMLGPPEVDPVWLREAGRLLPHRLAPAERPLQGAADRARFLEGLGRVVLALAGPVLVWDDLQWTDPAALELLGYLLPLAGRTGTQIVLTLRTPAESGPATDWLAPLEGELARLEVPPLDEDAVHELILRLAHQPYGARLFSQRLHAATGGNPFFVLETLRHLFARGELQSRSGGWSTPYDRTTRDYRELPLAGSIRGTLWARLRSLDGPLRRSLELVCLSRQPVAPEVLAQVEGTGELEAARHLEQLRERQLTVGRSGGYAPAHEHLRALVLETLEPPLARTYHRAWARALEREGQPAEAAEHWLEAGREAKAARGFLAAARARSSEPLSARALYRRALDLRAGLTKEERRAAELDLLELDVQLGRLDDAELARLRTLTREADARAELLLAEALLQRGDYTAARERALAGLALAQRLDLRAEQARAHFLLAWIHYRHGDPNAQIAELEQALAAYERLGDRAGAARTLRHLAALYFRLGQKATGDELQARALATARAVGDAVLALRIRADRATGWWLRGEALKVRKEARALRRAAARLGDYGGELDALELEGLAAFSLGDYAAAFRAFDAAVRRAVELHLEKDEALARSERALAAIELKRFEEAAEDLALALSMQQRIGDQAKLGHTFHTYGYLHLAQDRPREAYAWFRRAARHWRRRGERGHLARSLAYAALAAEAAGRPDRAKRLSAEALRAARDWPVGVPELPLVQAVYARFHPRGGAQAETARQALEQVRERLPARARGRFERTLAYRLAFGL</sequence>
<dbReference type="Gene3D" id="1.25.40.10">
    <property type="entry name" value="Tetratricopeptide repeat domain"/>
    <property type="match status" value="3"/>
</dbReference>
<dbReference type="SUPFAM" id="SSF52540">
    <property type="entry name" value="P-loop containing nucleoside triphosphate hydrolases"/>
    <property type="match status" value="1"/>
</dbReference>
<dbReference type="PANTHER" id="PTHR35807">
    <property type="entry name" value="TRANSCRIPTIONAL REGULATOR REDD-RELATED"/>
    <property type="match status" value="1"/>
</dbReference>
<dbReference type="Pfam" id="PF13191">
    <property type="entry name" value="AAA_16"/>
    <property type="match status" value="1"/>
</dbReference>